<evidence type="ECO:0000256" key="11">
    <source>
        <dbReference type="ARBA" id="ARBA00075328"/>
    </source>
</evidence>
<dbReference type="GO" id="GO:0005524">
    <property type="term" value="F:ATP binding"/>
    <property type="evidence" value="ECO:0007669"/>
    <property type="project" value="UniProtKB-KW"/>
</dbReference>
<evidence type="ECO:0000313" key="15">
    <source>
        <dbReference type="Proteomes" id="UP000075583"/>
    </source>
</evidence>
<dbReference type="PROSITE" id="PS50206">
    <property type="entry name" value="RHODANESE_3"/>
    <property type="match status" value="1"/>
</dbReference>
<dbReference type="PANTHER" id="PTHR10953">
    <property type="entry name" value="UBIQUITIN-ACTIVATING ENZYME E1"/>
    <property type="match status" value="1"/>
</dbReference>
<keyword evidence="3" id="KW-0547">Nucleotide-binding</keyword>
<comment type="function">
    <text evidence="6">Catalyzes the adenylation by ATP of the carboxyl group of the C-terminal glycine of sulfur carrier protein MoaD.</text>
</comment>
<comment type="similarity">
    <text evidence="1">Belongs to the HesA/MoeB/ThiF family.</text>
</comment>
<dbReference type="InterPro" id="IPR036873">
    <property type="entry name" value="Rhodanese-like_dom_sf"/>
</dbReference>
<dbReference type="STRING" id="279360.MB14_05475"/>
<dbReference type="GO" id="GO:0061605">
    <property type="term" value="F:molybdopterin-synthase adenylyltransferase activity"/>
    <property type="evidence" value="ECO:0007669"/>
    <property type="project" value="UniProtKB-EC"/>
</dbReference>
<dbReference type="InterPro" id="IPR035985">
    <property type="entry name" value="Ubiquitin-activating_enz"/>
</dbReference>
<dbReference type="InterPro" id="IPR045886">
    <property type="entry name" value="ThiF/MoeB/HesA"/>
</dbReference>
<evidence type="ECO:0000256" key="4">
    <source>
        <dbReference type="ARBA" id="ARBA00022840"/>
    </source>
</evidence>
<protein>
    <recommendedName>
        <fullName evidence="9">Molybdopterin-synthase adenylyltransferase</fullName>
        <ecNumber evidence="8">2.7.7.80</ecNumber>
    </recommendedName>
    <alternativeName>
        <fullName evidence="12">MoaD protein adenylase</fullName>
    </alternativeName>
    <alternativeName>
        <fullName evidence="10">Molybdopterin-converting factor subunit 1 adenylase</fullName>
    </alternativeName>
    <alternativeName>
        <fullName evidence="11">Sulfur carrier protein MoaD adenylyltransferase</fullName>
    </alternativeName>
</protein>
<dbReference type="GO" id="GO:0005829">
    <property type="term" value="C:cytosol"/>
    <property type="evidence" value="ECO:0007669"/>
    <property type="project" value="TreeGrafter"/>
</dbReference>
<dbReference type="AlphaFoldDB" id="A0A150X7J0"/>
<evidence type="ECO:0000256" key="8">
    <source>
        <dbReference type="ARBA" id="ARBA00066884"/>
    </source>
</evidence>
<proteinExistence type="inferred from homology"/>
<dbReference type="GO" id="GO:0008146">
    <property type="term" value="F:sulfotransferase activity"/>
    <property type="evidence" value="ECO:0007669"/>
    <property type="project" value="TreeGrafter"/>
</dbReference>
<dbReference type="PANTHER" id="PTHR10953:SF102">
    <property type="entry name" value="ADENYLYLTRANSFERASE AND SULFURTRANSFERASE MOCS3"/>
    <property type="match status" value="1"/>
</dbReference>
<organism evidence="14 15">
    <name type="scientific">Roseivirga ehrenbergii (strain DSM 102268 / JCM 13514 / KCTC 12282 / NCIMB 14502 / KMM 6017)</name>
    <dbReference type="NCBI Taxonomy" id="279360"/>
    <lineage>
        <taxon>Bacteria</taxon>
        <taxon>Pseudomonadati</taxon>
        <taxon>Bacteroidota</taxon>
        <taxon>Cytophagia</taxon>
        <taxon>Cytophagales</taxon>
        <taxon>Roseivirgaceae</taxon>
        <taxon>Roseivirga</taxon>
    </lineage>
</organism>
<dbReference type="CDD" id="cd00158">
    <property type="entry name" value="RHOD"/>
    <property type="match status" value="1"/>
</dbReference>
<dbReference type="Pfam" id="PF00581">
    <property type="entry name" value="Rhodanese"/>
    <property type="match status" value="1"/>
</dbReference>
<evidence type="ECO:0000313" key="14">
    <source>
        <dbReference type="EMBL" id="KYG74656.1"/>
    </source>
</evidence>
<dbReference type="NCBIfam" id="NF004281">
    <property type="entry name" value="PRK05690.1"/>
    <property type="match status" value="1"/>
</dbReference>
<evidence type="ECO:0000256" key="10">
    <source>
        <dbReference type="ARBA" id="ARBA00075110"/>
    </source>
</evidence>
<comment type="subunit">
    <text evidence="7">Homodimer. Forms a stable heterotetrameric complex of 2 MoeB and 2 MoaD during adenylation of MoaD.</text>
</comment>
<reference evidence="14" key="1">
    <citation type="submission" date="2016-01" db="EMBL/GenBank/DDBJ databases">
        <title>Genome sequencing of Roseivirga ehrenbergii KMM 6017.</title>
        <authorList>
            <person name="Selvaratnam C."/>
            <person name="Thevarajoo S."/>
            <person name="Goh K.M."/>
            <person name="Ee R."/>
            <person name="Chan K.-G."/>
            <person name="Chong C.S."/>
        </authorList>
    </citation>
    <scope>NUCLEOTIDE SEQUENCE [LARGE SCALE GENOMIC DNA]</scope>
    <source>
        <strain evidence="14">KMM 6017</strain>
    </source>
</reference>
<dbReference type="Pfam" id="PF00899">
    <property type="entry name" value="ThiF"/>
    <property type="match status" value="1"/>
</dbReference>
<dbReference type="SUPFAM" id="SSF69572">
    <property type="entry name" value="Activating enzymes of the ubiquitin-like proteins"/>
    <property type="match status" value="1"/>
</dbReference>
<dbReference type="Proteomes" id="UP000075583">
    <property type="component" value="Unassembled WGS sequence"/>
</dbReference>
<gene>
    <name evidence="14" type="ORF">MB14_05475</name>
</gene>
<comment type="catalytic activity">
    <reaction evidence="5">
        <text>[molybdopterin-synthase sulfur-carrier protein]-C-terminal Gly-Gly + ATP + H(+) = [molybdopterin-synthase sulfur-carrier protein]-C-terminal Gly-Gly-AMP + diphosphate</text>
        <dbReference type="Rhea" id="RHEA:43616"/>
        <dbReference type="Rhea" id="RHEA-COMP:12159"/>
        <dbReference type="Rhea" id="RHEA-COMP:12202"/>
        <dbReference type="ChEBI" id="CHEBI:15378"/>
        <dbReference type="ChEBI" id="CHEBI:30616"/>
        <dbReference type="ChEBI" id="CHEBI:33019"/>
        <dbReference type="ChEBI" id="CHEBI:90618"/>
        <dbReference type="ChEBI" id="CHEBI:90778"/>
        <dbReference type="EC" id="2.7.7.80"/>
    </reaction>
</comment>
<keyword evidence="2" id="KW-0808">Transferase</keyword>
<evidence type="ECO:0000256" key="6">
    <source>
        <dbReference type="ARBA" id="ARBA00055169"/>
    </source>
</evidence>
<comment type="caution">
    <text evidence="14">The sequence shown here is derived from an EMBL/GenBank/DDBJ whole genome shotgun (WGS) entry which is preliminary data.</text>
</comment>
<dbReference type="FunFam" id="3.40.50.720:FF:000033">
    <property type="entry name" value="Adenylyltransferase and sulfurtransferase MOCS3"/>
    <property type="match status" value="1"/>
</dbReference>
<sequence>MSLRMLNKEELIRYNRQIILPDFGIEGQEKLKSSSVLVIGAGGLGIPNLSYLAAAGVGRIGLVEFDEISLSNLQRQVMYKTNQAGESKGKSAVNVIQELNPNVLVDYFETRLDAENALEIIGDFDLVVDGSDNLPTRYLVNDACVLLGKPLVYAAVFRYEGQVSVFNALRKDGSRGPNYRDLFPTPPPPEMVPSCNEGGVFGALTGIIGAMQANEAIKLLAGLGIRLDGRLFLFDSQYFTARFLNVKSNPDNPVSGDHPTITQLIDYEAFCGLSEVENEADEITVQELYQMIKSGKTPFILDVREPYEYAISNLNGLNIPLFELGLELERLSQNETIVIHCKSGQRSQKALEFLKKEGFSKLKNLKGGILAWQKEIDHSMEIY</sequence>
<evidence type="ECO:0000256" key="7">
    <source>
        <dbReference type="ARBA" id="ARBA00063809"/>
    </source>
</evidence>
<dbReference type="GO" id="GO:0008641">
    <property type="term" value="F:ubiquitin-like modifier activating enzyme activity"/>
    <property type="evidence" value="ECO:0007669"/>
    <property type="project" value="InterPro"/>
</dbReference>
<name>A0A150X7J0_ROSEK</name>
<dbReference type="GO" id="GO:0004792">
    <property type="term" value="F:thiosulfate-cyanide sulfurtransferase activity"/>
    <property type="evidence" value="ECO:0007669"/>
    <property type="project" value="TreeGrafter"/>
</dbReference>
<feature type="domain" description="Rhodanese" evidence="13">
    <location>
        <begin position="294"/>
        <end position="381"/>
    </location>
</feature>
<evidence type="ECO:0000256" key="9">
    <source>
        <dbReference type="ARBA" id="ARBA00073635"/>
    </source>
</evidence>
<dbReference type="EMBL" id="LQZQ01000045">
    <property type="protein sequence ID" value="KYG74656.1"/>
    <property type="molecule type" value="Genomic_DNA"/>
</dbReference>
<evidence type="ECO:0000256" key="5">
    <source>
        <dbReference type="ARBA" id="ARBA00052218"/>
    </source>
</evidence>
<evidence type="ECO:0000256" key="2">
    <source>
        <dbReference type="ARBA" id="ARBA00022679"/>
    </source>
</evidence>
<evidence type="ECO:0000256" key="12">
    <source>
        <dbReference type="ARBA" id="ARBA00078531"/>
    </source>
</evidence>
<evidence type="ECO:0000259" key="13">
    <source>
        <dbReference type="PROSITE" id="PS50206"/>
    </source>
</evidence>
<dbReference type="SMART" id="SM00450">
    <property type="entry name" value="RHOD"/>
    <property type="match status" value="1"/>
</dbReference>
<keyword evidence="4" id="KW-0067">ATP-binding</keyword>
<dbReference type="InterPro" id="IPR000594">
    <property type="entry name" value="ThiF_NAD_FAD-bd"/>
</dbReference>
<dbReference type="Gene3D" id="3.40.250.10">
    <property type="entry name" value="Rhodanese-like domain"/>
    <property type="match status" value="1"/>
</dbReference>
<dbReference type="Gene3D" id="3.40.50.720">
    <property type="entry name" value="NAD(P)-binding Rossmann-like Domain"/>
    <property type="match status" value="1"/>
</dbReference>
<evidence type="ECO:0000256" key="1">
    <source>
        <dbReference type="ARBA" id="ARBA00009919"/>
    </source>
</evidence>
<dbReference type="CDD" id="cd00757">
    <property type="entry name" value="ThiF_MoeB_HesA_family"/>
    <property type="match status" value="1"/>
</dbReference>
<evidence type="ECO:0000256" key="3">
    <source>
        <dbReference type="ARBA" id="ARBA00022741"/>
    </source>
</evidence>
<accession>A0A150X7J0</accession>
<keyword evidence="15" id="KW-1185">Reference proteome</keyword>
<dbReference type="EC" id="2.7.7.80" evidence="8"/>
<dbReference type="InterPro" id="IPR001763">
    <property type="entry name" value="Rhodanese-like_dom"/>
</dbReference>